<dbReference type="KEGG" id="bsed:DN745_02715"/>
<evidence type="ECO:0000313" key="1">
    <source>
        <dbReference type="EMBL" id="AWV88309.1"/>
    </source>
</evidence>
<sequence length="304" mass="33601">MQNSDYHSSLAESFDAPASLEQVRAEIDAPMLAPKFTQVTLQGDGLVVTVDVKPRIQWLAIGLIILGSVLMSFDAGRLDLGGLICFGIPIFFGGFAFLKFDANRMVGAGRHQLRISAEGIRISEDGVGGDELLPMGQLKQYFLEGRPPRTDGQSTISRPPSPGDREVVRPPGIYFRSADDFQRVFDLRGIISQGRLLRIKSSTSEDFLELEWIFWLVRQYMLAIGVYPGSPKSPELVAPRRASSDLAPRALPTPELESQTFELDVAPQESEVVSADWGENNDAPLELEPRGFKIPVVQEDTDPW</sequence>
<evidence type="ECO:0000313" key="2">
    <source>
        <dbReference type="Proteomes" id="UP000249799"/>
    </source>
</evidence>
<dbReference type="EMBL" id="CP030032">
    <property type="protein sequence ID" value="AWV88309.1"/>
    <property type="molecule type" value="Genomic_DNA"/>
</dbReference>
<keyword evidence="2" id="KW-1185">Reference proteome</keyword>
<dbReference type="Proteomes" id="UP000249799">
    <property type="component" value="Chromosome"/>
</dbReference>
<dbReference type="RefSeq" id="WP_111331938.1">
    <property type="nucleotide sequence ID" value="NZ_CP030032.1"/>
</dbReference>
<organism evidence="1 2">
    <name type="scientific">Bradymonas sediminis</name>
    <dbReference type="NCBI Taxonomy" id="1548548"/>
    <lineage>
        <taxon>Bacteria</taxon>
        <taxon>Deltaproteobacteria</taxon>
        <taxon>Bradymonadales</taxon>
        <taxon>Bradymonadaceae</taxon>
        <taxon>Bradymonas</taxon>
    </lineage>
</organism>
<dbReference type="AlphaFoldDB" id="A0A2Z4FHC4"/>
<gene>
    <name evidence="1" type="ORF">DN745_02715</name>
</gene>
<proteinExistence type="predicted"/>
<name>A0A2Z4FHC4_9DELT</name>
<protein>
    <submittedName>
        <fullName evidence="1">Uncharacterized protein</fullName>
    </submittedName>
</protein>
<reference evidence="1 2" key="1">
    <citation type="submission" date="2018-06" db="EMBL/GenBank/DDBJ databases">
        <title>Lujinxingia sediminis gen. nov. sp. nov., a new facultative anaerobic member of the class Deltaproteobacteria, and proposal of Lujinxingaceae fam. nov.</title>
        <authorList>
            <person name="Guo L.-Y."/>
            <person name="Li C.-M."/>
            <person name="Wang S."/>
            <person name="Du Z.-J."/>
        </authorList>
    </citation>
    <scope>NUCLEOTIDE SEQUENCE [LARGE SCALE GENOMIC DNA]</scope>
    <source>
        <strain evidence="1 2">FA350</strain>
    </source>
</reference>
<accession>A0A2Z4FHC4</accession>